<dbReference type="SUPFAM" id="SSF51735">
    <property type="entry name" value="NAD(P)-binding Rossmann-fold domains"/>
    <property type="match status" value="1"/>
</dbReference>
<dbReference type="Pfam" id="PF00106">
    <property type="entry name" value="adh_short"/>
    <property type="match status" value="1"/>
</dbReference>
<dbReference type="OrthoDB" id="191139at2759"/>
<keyword evidence="2" id="KW-0560">Oxidoreductase</keyword>
<dbReference type="InParanoid" id="D2VGJ8"/>
<name>D2VGJ8_NAEGR</name>
<organism evidence="4">
    <name type="scientific">Naegleria gruberi</name>
    <name type="common">Amoeba</name>
    <dbReference type="NCBI Taxonomy" id="5762"/>
    <lineage>
        <taxon>Eukaryota</taxon>
        <taxon>Discoba</taxon>
        <taxon>Heterolobosea</taxon>
        <taxon>Tetramitia</taxon>
        <taxon>Eutetramitia</taxon>
        <taxon>Vahlkampfiidae</taxon>
        <taxon>Naegleria</taxon>
    </lineage>
</organism>
<dbReference type="eggNOG" id="KOG1208">
    <property type="taxonomic scope" value="Eukaryota"/>
</dbReference>
<evidence type="ECO:0000313" key="3">
    <source>
        <dbReference type="EMBL" id="EFC44078.1"/>
    </source>
</evidence>
<dbReference type="PANTHER" id="PTHR24320">
    <property type="entry name" value="RETINOL DEHYDROGENASE"/>
    <property type="match status" value="1"/>
</dbReference>
<dbReference type="KEGG" id="ngr:NAEGRDRAFT_68004"/>
<accession>D2VGJ8</accession>
<dbReference type="Gene3D" id="3.40.50.720">
    <property type="entry name" value="NAD(P)-binding Rossmann-like Domain"/>
    <property type="match status" value="1"/>
</dbReference>
<sequence length="271" mass="29708">MLKSLGLAWNQAMVRDELFEVDLSGKVCLVTGATIGGIGYETAKKMYQLGCHVVVVCRSDKNGKEACDLMEKECSGMKGIGIVEYMLMDLSDLKSAGVMACPYNVTAQGIEIQFATNHLGHFLLTISLMELIEKVAGRIINVASIGSKLYVSSENDINSFSSFSLEIRNFKSSNSKVSTFTLHPGGVKTNLQKSHNGFAAEIINWILNPLFKTPYEGAQTSLQVALAPLSQLENGGYYMECQLDEASPFADDVKLQDTLWETSMTLVKDYL</sequence>
<dbReference type="OMA" id="PAREWRY"/>
<dbReference type="STRING" id="5762.D2VGJ8"/>
<dbReference type="RefSeq" id="XP_002676822.1">
    <property type="nucleotide sequence ID" value="XM_002676776.1"/>
</dbReference>
<comment type="similarity">
    <text evidence="1">Belongs to the short-chain dehydrogenases/reductases (SDR) family.</text>
</comment>
<dbReference type="InterPro" id="IPR002347">
    <property type="entry name" value="SDR_fam"/>
</dbReference>
<dbReference type="PANTHER" id="PTHR24320:SF148">
    <property type="entry name" value="NAD(P)-BINDING ROSSMANN-FOLD SUPERFAMILY PROTEIN"/>
    <property type="match status" value="1"/>
</dbReference>
<proteinExistence type="inferred from homology"/>
<gene>
    <name evidence="3" type="ORF">NAEGRDRAFT_68004</name>
</gene>
<dbReference type="AlphaFoldDB" id="D2VGJ8"/>
<protein>
    <submittedName>
        <fullName evidence="3">Predicted protein</fullName>
    </submittedName>
</protein>
<evidence type="ECO:0000256" key="2">
    <source>
        <dbReference type="ARBA" id="ARBA00023002"/>
    </source>
</evidence>
<reference evidence="3 4" key="1">
    <citation type="journal article" date="2010" name="Cell">
        <title>The genome of Naegleria gruberi illuminates early eukaryotic versatility.</title>
        <authorList>
            <person name="Fritz-Laylin L.K."/>
            <person name="Prochnik S.E."/>
            <person name="Ginger M.L."/>
            <person name="Dacks J.B."/>
            <person name="Carpenter M.L."/>
            <person name="Field M.C."/>
            <person name="Kuo A."/>
            <person name="Paredez A."/>
            <person name="Chapman J."/>
            <person name="Pham J."/>
            <person name="Shu S."/>
            <person name="Neupane R."/>
            <person name="Cipriano M."/>
            <person name="Mancuso J."/>
            <person name="Tu H."/>
            <person name="Salamov A."/>
            <person name="Lindquist E."/>
            <person name="Shapiro H."/>
            <person name="Lucas S."/>
            <person name="Grigoriev I.V."/>
            <person name="Cande W.Z."/>
            <person name="Fulton C."/>
            <person name="Rokhsar D.S."/>
            <person name="Dawson S.C."/>
        </authorList>
    </citation>
    <scope>NUCLEOTIDE SEQUENCE [LARGE SCALE GENOMIC DNA]</scope>
    <source>
        <strain evidence="3 4">NEG-M</strain>
    </source>
</reference>
<dbReference type="VEuPathDB" id="AmoebaDB:NAEGRDRAFT_68004"/>
<dbReference type="EMBL" id="GG738870">
    <property type="protein sequence ID" value="EFC44078.1"/>
    <property type="molecule type" value="Genomic_DNA"/>
</dbReference>
<dbReference type="GO" id="GO:0016491">
    <property type="term" value="F:oxidoreductase activity"/>
    <property type="evidence" value="ECO:0007669"/>
    <property type="project" value="UniProtKB-KW"/>
</dbReference>
<keyword evidence="4" id="KW-1185">Reference proteome</keyword>
<evidence type="ECO:0000313" key="4">
    <source>
        <dbReference type="Proteomes" id="UP000006671"/>
    </source>
</evidence>
<dbReference type="FunCoup" id="D2VGJ8">
    <property type="interactions" value="121"/>
</dbReference>
<dbReference type="InterPro" id="IPR036291">
    <property type="entry name" value="NAD(P)-bd_dom_sf"/>
</dbReference>
<dbReference type="Proteomes" id="UP000006671">
    <property type="component" value="Unassembled WGS sequence"/>
</dbReference>
<evidence type="ECO:0000256" key="1">
    <source>
        <dbReference type="ARBA" id="ARBA00006484"/>
    </source>
</evidence>
<dbReference type="GeneID" id="8850111"/>